<proteinExistence type="inferred from homology"/>
<dbReference type="CDD" id="cd02570">
    <property type="entry name" value="PseudoU_synth_EcTruA"/>
    <property type="match status" value="1"/>
</dbReference>
<feature type="binding site" evidence="4 6">
    <location>
        <position position="110"/>
    </location>
    <ligand>
        <name>substrate</name>
    </ligand>
</feature>
<gene>
    <name evidence="4" type="primary">truA</name>
    <name evidence="9" type="ORF">EDC39_10271</name>
</gene>
<dbReference type="PANTHER" id="PTHR11142">
    <property type="entry name" value="PSEUDOURIDYLATE SYNTHASE"/>
    <property type="match status" value="1"/>
</dbReference>
<dbReference type="EMBL" id="VNIB01000002">
    <property type="protein sequence ID" value="TYO99548.1"/>
    <property type="molecule type" value="Genomic_DNA"/>
</dbReference>
<dbReference type="InterPro" id="IPR001406">
    <property type="entry name" value="PsdUridine_synth_TruA"/>
</dbReference>
<dbReference type="Proteomes" id="UP000324159">
    <property type="component" value="Unassembled WGS sequence"/>
</dbReference>
<dbReference type="InterPro" id="IPR020097">
    <property type="entry name" value="PsdUridine_synth_TruA_a/b_dom"/>
</dbReference>
<comment type="catalytic activity">
    <reaction evidence="4 7">
        <text>uridine(38/39/40) in tRNA = pseudouridine(38/39/40) in tRNA</text>
        <dbReference type="Rhea" id="RHEA:22376"/>
        <dbReference type="Rhea" id="RHEA-COMP:10085"/>
        <dbReference type="Rhea" id="RHEA-COMP:10087"/>
        <dbReference type="ChEBI" id="CHEBI:65314"/>
        <dbReference type="ChEBI" id="CHEBI:65315"/>
        <dbReference type="EC" id="5.4.99.12"/>
    </reaction>
</comment>
<dbReference type="GO" id="GO:0160147">
    <property type="term" value="F:tRNA pseudouridine(38-40) synthase activity"/>
    <property type="evidence" value="ECO:0007669"/>
    <property type="project" value="UniProtKB-EC"/>
</dbReference>
<dbReference type="FunFam" id="3.30.70.580:FF:000001">
    <property type="entry name" value="tRNA pseudouridine synthase A"/>
    <property type="match status" value="1"/>
</dbReference>
<feature type="domain" description="Pseudouridine synthase I TruA alpha/beta" evidence="8">
    <location>
        <begin position="143"/>
        <end position="244"/>
    </location>
</feature>
<organism evidence="9 10">
    <name type="scientific">Geothermobacter ehrlichii</name>
    <dbReference type="NCBI Taxonomy" id="213224"/>
    <lineage>
        <taxon>Bacteria</taxon>
        <taxon>Pseudomonadati</taxon>
        <taxon>Thermodesulfobacteriota</taxon>
        <taxon>Desulfuromonadia</taxon>
        <taxon>Desulfuromonadales</taxon>
        <taxon>Geothermobacteraceae</taxon>
        <taxon>Geothermobacter</taxon>
    </lineage>
</organism>
<dbReference type="Gene3D" id="3.30.70.580">
    <property type="entry name" value="Pseudouridine synthase I, catalytic domain, N-terminal subdomain"/>
    <property type="match status" value="1"/>
</dbReference>
<dbReference type="InterPro" id="IPR020095">
    <property type="entry name" value="PsdUridine_synth_TruA_C"/>
</dbReference>
<sequence length="244" mass="27376">MTCIRLTLEYDGTDFAGWQVQPNGRTVQEELERALSRLLKEEVRVHASGRTDAGVHAREQVVHFHTGKKLPLKAYVEGLRALLPRDLAVVGASEAGEGFHARFSARGKWYRYRILRTGVPHPLQARYCWQLAGPLEVADMRRAAERFVGEHDFAAFCAAGSDVRTTVRRIDACELREDGDLLLFDVRGSGFLRNMVRIMVGTLVEIGQGKRQPESIDRLLASGRREDAGKTAPPQGLCLMRVFY</sequence>
<evidence type="ECO:0000313" key="9">
    <source>
        <dbReference type="EMBL" id="TYO99548.1"/>
    </source>
</evidence>
<comment type="subunit">
    <text evidence="4">Homodimer.</text>
</comment>
<comment type="caution">
    <text evidence="4">Lacks conserved residue(s) required for the propagation of feature annotation.</text>
</comment>
<dbReference type="InterPro" id="IPR020094">
    <property type="entry name" value="TruA/RsuA/RluB/E/F_N"/>
</dbReference>
<evidence type="ECO:0000256" key="3">
    <source>
        <dbReference type="ARBA" id="ARBA00023235"/>
    </source>
</evidence>
<dbReference type="SUPFAM" id="SSF55120">
    <property type="entry name" value="Pseudouridine synthase"/>
    <property type="match status" value="1"/>
</dbReference>
<dbReference type="GO" id="GO:0031119">
    <property type="term" value="P:tRNA pseudouridine synthesis"/>
    <property type="evidence" value="ECO:0007669"/>
    <property type="project" value="UniProtKB-UniRule"/>
</dbReference>
<dbReference type="PANTHER" id="PTHR11142:SF0">
    <property type="entry name" value="TRNA PSEUDOURIDINE SYNTHASE-LIKE 1"/>
    <property type="match status" value="1"/>
</dbReference>
<accession>A0A5D3WNA5</accession>
<protein>
    <recommendedName>
        <fullName evidence="4">tRNA pseudouridine synthase A</fullName>
        <ecNumber evidence="4">5.4.99.12</ecNumber>
    </recommendedName>
    <alternativeName>
        <fullName evidence="4">tRNA pseudouridine(38-40) synthase</fullName>
    </alternativeName>
    <alternativeName>
        <fullName evidence="4">tRNA pseudouridylate synthase I</fullName>
    </alternativeName>
    <alternativeName>
        <fullName evidence="4">tRNA-uridine isomerase I</fullName>
    </alternativeName>
</protein>
<feature type="active site" description="Nucleophile" evidence="4 5">
    <location>
        <position position="52"/>
    </location>
</feature>
<keyword evidence="2 4" id="KW-0819">tRNA processing</keyword>
<dbReference type="AlphaFoldDB" id="A0A5D3WNA5"/>
<dbReference type="InterPro" id="IPR020103">
    <property type="entry name" value="PsdUridine_synth_cat_dom_sf"/>
</dbReference>
<comment type="caution">
    <text evidence="9">The sequence shown here is derived from an EMBL/GenBank/DDBJ whole genome shotgun (WGS) entry which is preliminary data.</text>
</comment>
<keyword evidence="3 4" id="KW-0413">Isomerase</keyword>
<dbReference type="GO" id="GO:0003723">
    <property type="term" value="F:RNA binding"/>
    <property type="evidence" value="ECO:0007669"/>
    <property type="project" value="InterPro"/>
</dbReference>
<dbReference type="EC" id="5.4.99.12" evidence="4"/>
<dbReference type="OrthoDB" id="9811823at2"/>
<keyword evidence="10" id="KW-1185">Reference proteome</keyword>
<evidence type="ECO:0000259" key="8">
    <source>
        <dbReference type="Pfam" id="PF01416"/>
    </source>
</evidence>
<dbReference type="Pfam" id="PF01416">
    <property type="entry name" value="PseudoU_synth_1"/>
    <property type="match status" value="2"/>
</dbReference>
<evidence type="ECO:0000256" key="2">
    <source>
        <dbReference type="ARBA" id="ARBA00022694"/>
    </source>
</evidence>
<evidence type="ECO:0000256" key="1">
    <source>
        <dbReference type="ARBA" id="ARBA00009375"/>
    </source>
</evidence>
<comment type="function">
    <text evidence="4">Formation of pseudouridine at positions 38, 39 and 40 in the anticodon stem and loop of transfer RNAs.</text>
</comment>
<reference evidence="9 10" key="1">
    <citation type="submission" date="2019-07" db="EMBL/GenBank/DDBJ databases">
        <title>Genomic Encyclopedia of Type Strains, Phase IV (KMG-IV): sequencing the most valuable type-strain genomes for metagenomic binning, comparative biology and taxonomic classification.</title>
        <authorList>
            <person name="Goeker M."/>
        </authorList>
    </citation>
    <scope>NUCLEOTIDE SEQUENCE [LARGE SCALE GENOMIC DNA]</scope>
    <source>
        <strain evidence="9 10">SS015</strain>
    </source>
</reference>
<evidence type="ECO:0000256" key="5">
    <source>
        <dbReference type="PIRSR" id="PIRSR001430-1"/>
    </source>
</evidence>
<evidence type="ECO:0000256" key="6">
    <source>
        <dbReference type="PIRSR" id="PIRSR001430-2"/>
    </source>
</evidence>
<dbReference type="HAMAP" id="MF_00171">
    <property type="entry name" value="TruA"/>
    <property type="match status" value="1"/>
</dbReference>
<dbReference type="NCBIfam" id="TIGR00071">
    <property type="entry name" value="hisT_truA"/>
    <property type="match status" value="1"/>
</dbReference>
<name>A0A5D3WNA5_9BACT</name>
<evidence type="ECO:0000256" key="7">
    <source>
        <dbReference type="RuleBase" id="RU003792"/>
    </source>
</evidence>
<dbReference type="RefSeq" id="WP_148894753.1">
    <property type="nucleotide sequence ID" value="NZ_VNIB01000002.1"/>
</dbReference>
<evidence type="ECO:0000313" key="10">
    <source>
        <dbReference type="Proteomes" id="UP000324159"/>
    </source>
</evidence>
<comment type="similarity">
    <text evidence="1 4 7">Belongs to the tRNA pseudouridine synthase TruA family.</text>
</comment>
<feature type="domain" description="Pseudouridine synthase I TruA alpha/beta" evidence="8">
    <location>
        <begin position="9"/>
        <end position="103"/>
    </location>
</feature>
<evidence type="ECO:0000256" key="4">
    <source>
        <dbReference type="HAMAP-Rule" id="MF_00171"/>
    </source>
</evidence>
<dbReference type="Gene3D" id="3.30.70.660">
    <property type="entry name" value="Pseudouridine synthase I, catalytic domain, C-terminal subdomain"/>
    <property type="match status" value="1"/>
</dbReference>
<dbReference type="PIRSF" id="PIRSF001430">
    <property type="entry name" value="tRNA_psdUrid_synth"/>
    <property type="match status" value="1"/>
</dbReference>